<dbReference type="PROSITE" id="PS50293">
    <property type="entry name" value="TPR_REGION"/>
    <property type="match status" value="1"/>
</dbReference>
<evidence type="ECO:0000256" key="2">
    <source>
        <dbReference type="ARBA" id="ARBA00008051"/>
    </source>
</evidence>
<dbReference type="SMART" id="SM00666">
    <property type="entry name" value="PB1"/>
    <property type="match status" value="1"/>
</dbReference>
<feature type="region of interest" description="Disordered" evidence="8">
    <location>
        <begin position="275"/>
        <end position="463"/>
    </location>
</feature>
<sequence>MSLKQEIESWVEALSYYDNEDYEKALEIFEQNADTSKIYFNIGMIHATLGEHERAVESYARAVKLDSFLAVAYFQMGVSNFLLGEFPEAMANFNEALLYLRGNTLIDYEQLGLKFKLYSCEVLFNRGLCYIYDQQLELGMTDLEYAAKEKQVEDHNVIDEAIKEQAEGYTVFSVGVGVLYRPNESKVRNVKTKDYLGKARLVAATDAQNAFTGFAGVEVKKQEMAQQGPADERPANEISFAASNLVNRELVERRRSQINPPPPPKDASANLRAERQAFPPTPPPENEFAPSKPIRANTVAGPGVGHSRSGSVRGRDDRARDQSQSRGDGRDRLDPGAYGPPPRRPTVHGGAPVPEPRRTYSARGAPPPAATVRSRSIREPSQQREQSRRRTDRSEYSDEAQGNPYHDDLYDLYGSESREPSVAPSRRGPGSVRRGPSRRAPPSRYEEDDEYASDAYEGSSFDEDEFEMLDARSMRSGGSRRAPEVRKIKVKAHGDDTRMIMITTGIEYSEFVQRLREKFGFKGTIRCKIRDEDGDGMISLSDQEDLDMAISSSKKAARRERSEFGKMEVWVAAA</sequence>
<keyword evidence="5" id="KW-0677">Repeat</keyword>
<dbReference type="InterPro" id="IPR011990">
    <property type="entry name" value="TPR-like_helical_dom_sf"/>
</dbReference>
<feature type="compositionally biased region" description="Low complexity" evidence="8">
    <location>
        <begin position="424"/>
        <end position="443"/>
    </location>
</feature>
<dbReference type="EMBL" id="VXIS01000132">
    <property type="protein sequence ID" value="KAA8902488.1"/>
    <property type="molecule type" value="Genomic_DNA"/>
</dbReference>
<dbReference type="OrthoDB" id="9450131at2759"/>
<dbReference type="GO" id="GO:0005737">
    <property type="term" value="C:cytoplasm"/>
    <property type="evidence" value="ECO:0007669"/>
    <property type="project" value="UniProtKB-SubCell"/>
</dbReference>
<evidence type="ECO:0000259" key="9">
    <source>
        <dbReference type="PROSITE" id="PS51745"/>
    </source>
</evidence>
<evidence type="ECO:0000256" key="6">
    <source>
        <dbReference type="ARBA" id="ARBA00022803"/>
    </source>
</evidence>
<dbReference type="SMART" id="SM00028">
    <property type="entry name" value="TPR"/>
    <property type="match status" value="3"/>
</dbReference>
<dbReference type="InParanoid" id="A0A5J5ESQ3"/>
<dbReference type="AlphaFoldDB" id="A0A5J5ESQ3"/>
<feature type="compositionally biased region" description="Basic and acidic residues" evidence="8">
    <location>
        <begin position="313"/>
        <end position="334"/>
    </location>
</feature>
<reference evidence="10 11" key="1">
    <citation type="submission" date="2019-09" db="EMBL/GenBank/DDBJ databases">
        <title>Draft genome of the ectomycorrhizal ascomycete Sphaerosporella brunnea.</title>
        <authorList>
            <consortium name="DOE Joint Genome Institute"/>
            <person name="Benucci G.M."/>
            <person name="Marozzi G."/>
            <person name="Antonielli L."/>
            <person name="Sanchez S."/>
            <person name="Marco P."/>
            <person name="Wang X."/>
            <person name="Falini L.B."/>
            <person name="Barry K."/>
            <person name="Haridas S."/>
            <person name="Lipzen A."/>
            <person name="Labutti K."/>
            <person name="Grigoriev I.V."/>
            <person name="Murat C."/>
            <person name="Martin F."/>
            <person name="Albertini E."/>
            <person name="Donnini D."/>
            <person name="Bonito G."/>
        </authorList>
    </citation>
    <scope>NUCLEOTIDE SEQUENCE [LARGE SCALE GENOMIC DNA]</scope>
    <source>
        <strain evidence="10 11">Sb_GMNB300</strain>
    </source>
</reference>
<evidence type="ECO:0000313" key="11">
    <source>
        <dbReference type="Proteomes" id="UP000326924"/>
    </source>
</evidence>
<evidence type="ECO:0000256" key="5">
    <source>
        <dbReference type="ARBA" id="ARBA00022737"/>
    </source>
</evidence>
<protein>
    <recommendedName>
        <fullName evidence="9">PB1 domain-containing protein</fullName>
    </recommendedName>
</protein>
<evidence type="ECO:0000256" key="4">
    <source>
        <dbReference type="ARBA" id="ARBA00022490"/>
    </source>
</evidence>
<comment type="subcellular location">
    <subcellularLocation>
        <location evidence="1">Cytoplasm</location>
    </subcellularLocation>
</comment>
<evidence type="ECO:0000256" key="1">
    <source>
        <dbReference type="ARBA" id="ARBA00004496"/>
    </source>
</evidence>
<name>A0A5J5ESQ3_9PEZI</name>
<proteinExistence type="inferred from homology"/>
<evidence type="ECO:0000313" key="10">
    <source>
        <dbReference type="EMBL" id="KAA8902488.1"/>
    </source>
</evidence>
<dbReference type="Proteomes" id="UP000326924">
    <property type="component" value="Unassembled WGS sequence"/>
</dbReference>
<dbReference type="PANTHER" id="PTHR15175">
    <property type="entry name" value="NEUTROPHIL CYTOSOLIC FACTOR 2, NEUTROPHIL NADPH OXIDASE FACTOR 2"/>
    <property type="match status" value="1"/>
</dbReference>
<dbReference type="FunFam" id="1.25.40.10:FF:000017">
    <property type="entry name" value="NADPH oxidase regulator NoxR"/>
    <property type="match status" value="1"/>
</dbReference>
<keyword evidence="4" id="KW-0963">Cytoplasm</keyword>
<dbReference type="InterPro" id="IPR051864">
    <property type="entry name" value="NCF2_NOXA1"/>
</dbReference>
<dbReference type="InterPro" id="IPR000270">
    <property type="entry name" value="PB1_dom"/>
</dbReference>
<evidence type="ECO:0000256" key="3">
    <source>
        <dbReference type="ARBA" id="ARBA00022443"/>
    </source>
</evidence>
<dbReference type="PANTHER" id="PTHR15175:SF0">
    <property type="entry name" value="SH3 DOMAIN-CONTAINING PROTEIN C23A1.17"/>
    <property type="match status" value="1"/>
</dbReference>
<feature type="repeat" description="TPR" evidence="7">
    <location>
        <begin position="36"/>
        <end position="69"/>
    </location>
</feature>
<evidence type="ECO:0000256" key="8">
    <source>
        <dbReference type="SAM" id="MobiDB-lite"/>
    </source>
</evidence>
<dbReference type="Pfam" id="PF13181">
    <property type="entry name" value="TPR_8"/>
    <property type="match status" value="1"/>
</dbReference>
<dbReference type="Gene3D" id="1.25.40.10">
    <property type="entry name" value="Tetratricopeptide repeat domain"/>
    <property type="match status" value="1"/>
</dbReference>
<comment type="caution">
    <text evidence="10">The sequence shown here is derived from an EMBL/GenBank/DDBJ whole genome shotgun (WGS) entry which is preliminary data.</text>
</comment>
<dbReference type="InterPro" id="IPR053793">
    <property type="entry name" value="PB1-like"/>
</dbReference>
<dbReference type="Pfam" id="PF00564">
    <property type="entry name" value="PB1"/>
    <property type="match status" value="1"/>
</dbReference>
<dbReference type="InterPro" id="IPR019734">
    <property type="entry name" value="TPR_rpt"/>
</dbReference>
<accession>A0A5J5ESQ3</accession>
<feature type="repeat" description="TPR" evidence="7">
    <location>
        <begin position="70"/>
        <end position="103"/>
    </location>
</feature>
<feature type="compositionally biased region" description="Basic and acidic residues" evidence="8">
    <location>
        <begin position="376"/>
        <end position="396"/>
    </location>
</feature>
<keyword evidence="11" id="KW-1185">Reference proteome</keyword>
<comment type="similarity">
    <text evidence="2">Belongs to the NCF2/NOXA1 family.</text>
</comment>
<keyword evidence="3" id="KW-0728">SH3 domain</keyword>
<dbReference type="SUPFAM" id="SSF48452">
    <property type="entry name" value="TPR-like"/>
    <property type="match status" value="1"/>
</dbReference>
<organism evidence="10 11">
    <name type="scientific">Sphaerosporella brunnea</name>
    <dbReference type="NCBI Taxonomy" id="1250544"/>
    <lineage>
        <taxon>Eukaryota</taxon>
        <taxon>Fungi</taxon>
        <taxon>Dikarya</taxon>
        <taxon>Ascomycota</taxon>
        <taxon>Pezizomycotina</taxon>
        <taxon>Pezizomycetes</taxon>
        <taxon>Pezizales</taxon>
        <taxon>Pyronemataceae</taxon>
        <taxon>Sphaerosporella</taxon>
    </lineage>
</organism>
<feature type="domain" description="PB1" evidence="9">
    <location>
        <begin position="485"/>
        <end position="561"/>
    </location>
</feature>
<gene>
    <name evidence="10" type="ORF">FN846DRAFT_899457</name>
</gene>
<evidence type="ECO:0000256" key="7">
    <source>
        <dbReference type="PROSITE-ProRule" id="PRU00339"/>
    </source>
</evidence>
<dbReference type="PROSITE" id="PS50005">
    <property type="entry name" value="TPR"/>
    <property type="match status" value="2"/>
</dbReference>
<dbReference type="SUPFAM" id="SSF54277">
    <property type="entry name" value="CAD &amp; PB1 domains"/>
    <property type="match status" value="1"/>
</dbReference>
<dbReference type="Gene3D" id="3.10.20.90">
    <property type="entry name" value="Phosphatidylinositol 3-kinase Catalytic Subunit, Chain A, domain 1"/>
    <property type="match status" value="1"/>
</dbReference>
<dbReference type="PROSITE" id="PS51745">
    <property type="entry name" value="PB1"/>
    <property type="match status" value="1"/>
</dbReference>
<keyword evidence="6 7" id="KW-0802">TPR repeat</keyword>